<accession>A0A3E0VMM8</accession>
<name>A0A3E0VMM8_9MICO</name>
<dbReference type="OrthoDB" id="5123855at2"/>
<dbReference type="EMBL" id="NBWZ01000001">
    <property type="protein sequence ID" value="RFA10935.1"/>
    <property type="molecule type" value="Genomic_DNA"/>
</dbReference>
<dbReference type="Proteomes" id="UP000256486">
    <property type="component" value="Unassembled WGS sequence"/>
</dbReference>
<evidence type="ECO:0000313" key="3">
    <source>
        <dbReference type="Proteomes" id="UP000256486"/>
    </source>
</evidence>
<keyword evidence="3" id="KW-1185">Reference proteome</keyword>
<dbReference type="AlphaFoldDB" id="A0A3E0VMM8"/>
<comment type="caution">
    <text evidence="2">The sequence shown here is derived from an EMBL/GenBank/DDBJ whole genome shotgun (WGS) entry which is preliminary data.</text>
</comment>
<evidence type="ECO:0000259" key="1">
    <source>
        <dbReference type="Pfam" id="PF25355"/>
    </source>
</evidence>
<gene>
    <name evidence="2" type="ORF">B7R54_18260</name>
</gene>
<proteinExistence type="predicted"/>
<sequence length="108" mass="12013">MMYGGPDAIAEFDDRTLAHLRAAIVDKLKRSEPFALHFSNQGRGAAGHTVLWLHPAIPLRFHFAGRTGPLNRAWVEAMLDSANNASGLMLVEEPMQAPDDRRRRAAEH</sequence>
<protein>
    <recommendedName>
        <fullName evidence="1">DUF7882 domain-containing protein</fullName>
    </recommendedName>
</protein>
<dbReference type="Pfam" id="PF25355">
    <property type="entry name" value="DUF7882"/>
    <property type="match status" value="1"/>
</dbReference>
<evidence type="ECO:0000313" key="2">
    <source>
        <dbReference type="EMBL" id="RFA10935.1"/>
    </source>
</evidence>
<reference evidence="2 3" key="1">
    <citation type="submission" date="2017-04" db="EMBL/GenBank/DDBJ databases">
        <title>Comparative genome analysis of Subtercola boreus.</title>
        <authorList>
            <person name="Cho Y.-J."/>
            <person name="Cho A."/>
            <person name="Kim O.-S."/>
            <person name="Lee J.-I."/>
        </authorList>
    </citation>
    <scope>NUCLEOTIDE SEQUENCE [LARGE SCALE GENOMIC DNA]</scope>
    <source>
        <strain evidence="2 3">K300</strain>
    </source>
</reference>
<feature type="domain" description="DUF7882" evidence="1">
    <location>
        <begin position="1"/>
        <end position="93"/>
    </location>
</feature>
<dbReference type="InterPro" id="IPR057204">
    <property type="entry name" value="DUF7882"/>
</dbReference>
<organism evidence="2 3">
    <name type="scientific">Subtercola boreus</name>
    <dbReference type="NCBI Taxonomy" id="120213"/>
    <lineage>
        <taxon>Bacteria</taxon>
        <taxon>Bacillati</taxon>
        <taxon>Actinomycetota</taxon>
        <taxon>Actinomycetes</taxon>
        <taxon>Micrococcales</taxon>
        <taxon>Microbacteriaceae</taxon>
        <taxon>Subtercola</taxon>
    </lineage>
</organism>